<organism evidence="2 3">
    <name type="scientific">Nocardiopsis alborubida</name>
    <dbReference type="NCBI Taxonomy" id="146802"/>
    <lineage>
        <taxon>Bacteria</taxon>
        <taxon>Bacillati</taxon>
        <taxon>Actinomycetota</taxon>
        <taxon>Actinomycetes</taxon>
        <taxon>Streptosporangiales</taxon>
        <taxon>Nocardiopsidaceae</taxon>
        <taxon>Nocardiopsis</taxon>
    </lineage>
</organism>
<evidence type="ECO:0000313" key="3">
    <source>
        <dbReference type="Proteomes" id="UP000553209"/>
    </source>
</evidence>
<proteinExistence type="predicted"/>
<gene>
    <name evidence="2" type="ORF">HGB44_29680</name>
</gene>
<protein>
    <submittedName>
        <fullName evidence="2">DUF2165 domain-containing protein</fullName>
    </submittedName>
</protein>
<evidence type="ECO:0000313" key="2">
    <source>
        <dbReference type="EMBL" id="NKZ01806.1"/>
    </source>
</evidence>
<feature type="transmembrane region" description="Helical" evidence="1">
    <location>
        <begin position="124"/>
        <end position="152"/>
    </location>
</feature>
<feature type="transmembrane region" description="Helical" evidence="1">
    <location>
        <begin position="87"/>
        <end position="112"/>
    </location>
</feature>
<dbReference type="InterPro" id="IPR018681">
    <property type="entry name" value="DUF2165_transmembrane"/>
</dbReference>
<dbReference type="RefSeq" id="WP_082768529.1">
    <property type="nucleotide sequence ID" value="NZ_JAAXPG010000044.1"/>
</dbReference>
<feature type="transmembrane region" description="Helical" evidence="1">
    <location>
        <begin position="158"/>
        <end position="176"/>
    </location>
</feature>
<sequence>MMVQTRRGSDTGVRSARAGTGLLYPQTLVLGGMAAWLSLIMLNNITDSGTNTALIGQVLTMEGLIADPVRGNGLVGRALPASLAAPALYAVIAYQVLSVVLLWAATAAHVRLWFGRGDGTRATLLGNIALCALAGLALMFLVGGLWFGYWIAMPAVQQVHFTLLIVAIGAMVLVNLPRAAPSGTGA</sequence>
<name>A0A7X6MLR4_9ACTN</name>
<feature type="transmembrane region" description="Helical" evidence="1">
    <location>
        <begin position="21"/>
        <end position="42"/>
    </location>
</feature>
<evidence type="ECO:0000256" key="1">
    <source>
        <dbReference type="SAM" id="Phobius"/>
    </source>
</evidence>
<dbReference type="EMBL" id="JAAXPG010000044">
    <property type="protein sequence ID" value="NKZ01806.1"/>
    <property type="molecule type" value="Genomic_DNA"/>
</dbReference>
<keyword evidence="3" id="KW-1185">Reference proteome</keyword>
<dbReference type="Proteomes" id="UP000553209">
    <property type="component" value="Unassembled WGS sequence"/>
</dbReference>
<keyword evidence="1" id="KW-1133">Transmembrane helix</keyword>
<keyword evidence="1" id="KW-0812">Transmembrane</keyword>
<dbReference type="Pfam" id="PF09933">
    <property type="entry name" value="DUF2165"/>
    <property type="match status" value="1"/>
</dbReference>
<reference evidence="2 3" key="1">
    <citation type="submission" date="2020-04" db="EMBL/GenBank/DDBJ databases">
        <title>MicrobeNet Type strains.</title>
        <authorList>
            <person name="Nicholson A.C."/>
        </authorList>
    </citation>
    <scope>NUCLEOTIDE SEQUENCE [LARGE SCALE GENOMIC DNA]</scope>
    <source>
        <strain evidence="2 3">ATCC 23612</strain>
    </source>
</reference>
<keyword evidence="1" id="KW-0472">Membrane</keyword>
<comment type="caution">
    <text evidence="2">The sequence shown here is derived from an EMBL/GenBank/DDBJ whole genome shotgun (WGS) entry which is preliminary data.</text>
</comment>
<accession>A0A7X6MLR4</accession>
<dbReference type="AlphaFoldDB" id="A0A7X6MLR4"/>